<evidence type="ECO:0000259" key="1">
    <source>
        <dbReference type="Pfam" id="PF05193"/>
    </source>
</evidence>
<dbReference type="Pfam" id="PF05193">
    <property type="entry name" value="Peptidase_M16_C"/>
    <property type="match status" value="1"/>
</dbReference>
<comment type="caution">
    <text evidence="2">The sequence shown here is derived from an EMBL/GenBank/DDBJ whole genome shotgun (WGS) entry which is preliminary data.</text>
</comment>
<feature type="domain" description="Peptidase M16 C-terminal" evidence="1">
    <location>
        <begin position="27"/>
        <end position="110"/>
    </location>
</feature>
<protein>
    <submittedName>
        <fullName evidence="2">Peptidase M16 domain protein</fullName>
    </submittedName>
</protein>
<accession>K1T083</accession>
<organism evidence="2">
    <name type="scientific">human gut metagenome</name>
    <dbReference type="NCBI Taxonomy" id="408170"/>
    <lineage>
        <taxon>unclassified sequences</taxon>
        <taxon>metagenomes</taxon>
        <taxon>organismal metagenomes</taxon>
    </lineage>
</organism>
<dbReference type="Gene3D" id="3.30.830.10">
    <property type="entry name" value="Metalloenzyme, LuxS/M16 peptidase-like"/>
    <property type="match status" value="1"/>
</dbReference>
<sequence>MEVSQPIFMIGIKDQKTNKAEDVVTKHIAIEIILNMIAGNSSKLYSKLYSEGLLMSEPDFDYEFSKEYAHVLISGQSKDPKKVYEEILKEIENMKKQPLNKEQFERIKKKIYGNYVTEYNGVADIGRMFVSDYIKGINSFEYLDKFNRMFYVHPDEIEAITREFAAIGNNLNQIAAFFNSGGLPSHVMRENIKHAISCIFEMREQVAEMAGKNYGNLKAHRK</sequence>
<name>K1T083_9ZZZZ</name>
<dbReference type="AlphaFoldDB" id="K1T083"/>
<dbReference type="SUPFAM" id="SSF63411">
    <property type="entry name" value="LuxS/MPP-like metallohydrolase"/>
    <property type="match status" value="1"/>
</dbReference>
<reference evidence="2" key="1">
    <citation type="journal article" date="2013" name="Environ. Microbiol.">
        <title>Microbiota from the distal guts of lean and obese adolescents exhibit partial functional redundancy besides clear differences in community structure.</title>
        <authorList>
            <person name="Ferrer M."/>
            <person name="Ruiz A."/>
            <person name="Lanza F."/>
            <person name="Haange S.B."/>
            <person name="Oberbach A."/>
            <person name="Till H."/>
            <person name="Bargiela R."/>
            <person name="Campoy C."/>
            <person name="Segura M.T."/>
            <person name="Richter M."/>
            <person name="von Bergen M."/>
            <person name="Seifert J."/>
            <person name="Suarez A."/>
        </authorList>
    </citation>
    <scope>NUCLEOTIDE SEQUENCE</scope>
</reference>
<dbReference type="GO" id="GO:0046872">
    <property type="term" value="F:metal ion binding"/>
    <property type="evidence" value="ECO:0007669"/>
    <property type="project" value="InterPro"/>
</dbReference>
<gene>
    <name evidence="2" type="ORF">OBE_12850</name>
</gene>
<dbReference type="InterPro" id="IPR007863">
    <property type="entry name" value="Peptidase_M16_C"/>
</dbReference>
<evidence type="ECO:0000313" key="2">
    <source>
        <dbReference type="EMBL" id="EKC52921.1"/>
    </source>
</evidence>
<proteinExistence type="predicted"/>
<dbReference type="EMBL" id="AJWZ01008869">
    <property type="protein sequence ID" value="EKC52921.1"/>
    <property type="molecule type" value="Genomic_DNA"/>
</dbReference>
<dbReference type="InterPro" id="IPR011249">
    <property type="entry name" value="Metalloenz_LuxS/M16"/>
</dbReference>